<dbReference type="RefSeq" id="WP_091264220.1">
    <property type="nucleotide sequence ID" value="NZ_FMCS01000006.1"/>
</dbReference>
<protein>
    <submittedName>
        <fullName evidence="2">Uncharacterized conserved protein YbjT, contains NAD(P)-binding and DUF2867 domains</fullName>
    </submittedName>
</protein>
<name>A0A1C4XIZ4_9ACTN</name>
<reference evidence="3" key="1">
    <citation type="submission" date="2016-06" db="EMBL/GenBank/DDBJ databases">
        <authorList>
            <person name="Varghese N."/>
            <person name="Submissions Spin"/>
        </authorList>
    </citation>
    <scope>NUCLEOTIDE SEQUENCE [LARGE SCALE GENOMIC DNA]</scope>
    <source>
        <strain evidence="3">DSM 45246</strain>
    </source>
</reference>
<dbReference type="InterPro" id="IPR036291">
    <property type="entry name" value="NAD(P)-bd_dom_sf"/>
</dbReference>
<dbReference type="PANTHER" id="PTHR43162">
    <property type="match status" value="1"/>
</dbReference>
<accession>A0A1C4XIZ4</accession>
<dbReference type="InterPro" id="IPR051604">
    <property type="entry name" value="Ergot_Alk_Oxidoreductase"/>
</dbReference>
<proteinExistence type="predicted"/>
<dbReference type="Proteomes" id="UP000199629">
    <property type="component" value="Unassembled WGS sequence"/>
</dbReference>
<organism evidence="2 3">
    <name type="scientific">Micromonospora chaiyaphumensis</name>
    <dbReference type="NCBI Taxonomy" id="307119"/>
    <lineage>
        <taxon>Bacteria</taxon>
        <taxon>Bacillati</taxon>
        <taxon>Actinomycetota</taxon>
        <taxon>Actinomycetes</taxon>
        <taxon>Micromonosporales</taxon>
        <taxon>Micromonosporaceae</taxon>
        <taxon>Micromonospora</taxon>
    </lineage>
</organism>
<evidence type="ECO:0000259" key="1">
    <source>
        <dbReference type="Pfam" id="PF13460"/>
    </source>
</evidence>
<dbReference type="Pfam" id="PF13460">
    <property type="entry name" value="NAD_binding_10"/>
    <property type="match status" value="1"/>
</dbReference>
<evidence type="ECO:0000313" key="2">
    <source>
        <dbReference type="EMBL" id="SCF08393.1"/>
    </source>
</evidence>
<dbReference type="PANTHER" id="PTHR43162:SF1">
    <property type="entry name" value="PRESTALK A DIFFERENTIATION PROTEIN A"/>
    <property type="match status" value="1"/>
</dbReference>
<feature type="domain" description="NAD(P)-binding" evidence="1">
    <location>
        <begin position="6"/>
        <end position="178"/>
    </location>
</feature>
<sequence>MILVTGATGNVGRRVVERLAAAGHGVRAVTRDPARASLPAGVEAVAADLADPETLRPHLDGVRAVFLIWPFVDPATTAQLAPRVAAVLAGAGSPRVVYVSAATAEADPDSFWALVERAIVAAGLPWTMLRPTGIATNTLAWAESIRSEGVVRWPYGAAARSMVHEDDIAAVAVEALTTDRHDRRTYVLSGPQTVTQAEQVRIIGAAIGRDVRWQEVPAEAVRPMLAAAMGSAAFADAALTGWAAMAETPEQVTADVAAVLGRPARTFAHWAADHAADFT</sequence>
<dbReference type="SUPFAM" id="SSF51735">
    <property type="entry name" value="NAD(P)-binding Rossmann-fold domains"/>
    <property type="match status" value="1"/>
</dbReference>
<dbReference type="Gene3D" id="3.90.25.10">
    <property type="entry name" value="UDP-galactose 4-epimerase, domain 1"/>
    <property type="match status" value="1"/>
</dbReference>
<dbReference type="Gene3D" id="3.40.50.720">
    <property type="entry name" value="NAD(P)-binding Rossmann-like Domain"/>
    <property type="match status" value="1"/>
</dbReference>
<dbReference type="InterPro" id="IPR016040">
    <property type="entry name" value="NAD(P)-bd_dom"/>
</dbReference>
<dbReference type="AlphaFoldDB" id="A0A1C4XIZ4"/>
<evidence type="ECO:0000313" key="3">
    <source>
        <dbReference type="Proteomes" id="UP000199629"/>
    </source>
</evidence>
<keyword evidence="3" id="KW-1185">Reference proteome</keyword>
<dbReference type="EMBL" id="FMCS01000006">
    <property type="protein sequence ID" value="SCF08393.1"/>
    <property type="molecule type" value="Genomic_DNA"/>
</dbReference>
<gene>
    <name evidence="2" type="ORF">GA0070214_10657</name>
</gene>